<evidence type="ECO:0000256" key="8">
    <source>
        <dbReference type="ARBA" id="ARBA00022842"/>
    </source>
</evidence>
<dbReference type="Pfam" id="PF01715">
    <property type="entry name" value="IPPT"/>
    <property type="match status" value="1"/>
</dbReference>
<dbReference type="InterPro" id="IPR039657">
    <property type="entry name" value="Dimethylallyltransferase"/>
</dbReference>
<comment type="catalytic activity">
    <reaction evidence="9 10 11">
        <text>adenosine(37) in tRNA + dimethylallyl diphosphate = N(6)-dimethylallyladenosine(37) in tRNA + diphosphate</text>
        <dbReference type="Rhea" id="RHEA:26482"/>
        <dbReference type="Rhea" id="RHEA-COMP:10162"/>
        <dbReference type="Rhea" id="RHEA-COMP:10375"/>
        <dbReference type="ChEBI" id="CHEBI:33019"/>
        <dbReference type="ChEBI" id="CHEBI:57623"/>
        <dbReference type="ChEBI" id="CHEBI:74411"/>
        <dbReference type="ChEBI" id="CHEBI:74415"/>
        <dbReference type="EC" id="2.5.1.75"/>
    </reaction>
</comment>
<dbReference type="AlphaFoldDB" id="A0A1F5S2M8"/>
<keyword evidence="6 10" id="KW-0547">Nucleotide-binding</keyword>
<keyword evidence="8 10" id="KW-0460">Magnesium</keyword>
<evidence type="ECO:0000256" key="7">
    <source>
        <dbReference type="ARBA" id="ARBA00022840"/>
    </source>
</evidence>
<evidence type="ECO:0000313" key="15">
    <source>
        <dbReference type="Proteomes" id="UP000177407"/>
    </source>
</evidence>
<evidence type="ECO:0000256" key="1">
    <source>
        <dbReference type="ARBA" id="ARBA00001946"/>
    </source>
</evidence>
<comment type="caution">
    <text evidence="14">The sequence shown here is derived from an EMBL/GenBank/DDBJ whole genome shotgun (WGS) entry which is preliminary data.</text>
</comment>
<dbReference type="EC" id="2.5.1.75" evidence="10"/>
<evidence type="ECO:0000256" key="2">
    <source>
        <dbReference type="ARBA" id="ARBA00003213"/>
    </source>
</evidence>
<feature type="site" description="Interaction with substrate tRNA" evidence="10">
    <location>
        <position position="136"/>
    </location>
</feature>
<dbReference type="Gene3D" id="3.40.50.300">
    <property type="entry name" value="P-loop containing nucleotide triphosphate hydrolases"/>
    <property type="match status" value="1"/>
</dbReference>
<evidence type="ECO:0000256" key="9">
    <source>
        <dbReference type="ARBA" id="ARBA00049563"/>
    </source>
</evidence>
<accession>A0A1F5S2M8</accession>
<keyword evidence="4 10" id="KW-0808">Transferase</keyword>
<comment type="subunit">
    <text evidence="10">Monomer.</text>
</comment>
<dbReference type="PANTHER" id="PTHR11088:SF60">
    <property type="entry name" value="TRNA DIMETHYLALLYLTRANSFERASE"/>
    <property type="match status" value="1"/>
</dbReference>
<reference evidence="14 15" key="1">
    <citation type="journal article" date="2016" name="Nat. Commun.">
        <title>Thousands of microbial genomes shed light on interconnected biogeochemical processes in an aquifer system.</title>
        <authorList>
            <person name="Anantharaman K."/>
            <person name="Brown C.T."/>
            <person name="Hug L.A."/>
            <person name="Sharon I."/>
            <person name="Castelle C.J."/>
            <person name="Probst A.J."/>
            <person name="Thomas B.C."/>
            <person name="Singh A."/>
            <person name="Wilkins M.J."/>
            <person name="Karaoz U."/>
            <person name="Brodie E.L."/>
            <person name="Williams K.H."/>
            <person name="Hubbard S.S."/>
            <person name="Banfield J.F."/>
        </authorList>
    </citation>
    <scope>NUCLEOTIDE SEQUENCE [LARGE SCALE GENOMIC DNA]</scope>
</reference>
<dbReference type="Proteomes" id="UP000177407">
    <property type="component" value="Unassembled WGS sequence"/>
</dbReference>
<comment type="cofactor">
    <cofactor evidence="1 10">
        <name>Mg(2+)</name>
        <dbReference type="ChEBI" id="CHEBI:18420"/>
    </cofactor>
</comment>
<evidence type="ECO:0000256" key="10">
    <source>
        <dbReference type="HAMAP-Rule" id="MF_00185"/>
    </source>
</evidence>
<protein>
    <recommendedName>
        <fullName evidence="10">tRNA dimethylallyltransferase</fullName>
        <ecNumber evidence="10">2.5.1.75</ecNumber>
    </recommendedName>
    <alternativeName>
        <fullName evidence="10">Dimethylallyl diphosphate:tRNA dimethylallyltransferase</fullName>
        <shortName evidence="10">DMAPP:tRNA dimethylallyltransferase</shortName>
        <shortName evidence="10">DMATase</shortName>
    </alternativeName>
    <alternativeName>
        <fullName evidence="10">Isopentenyl-diphosphate:tRNA isopentenyltransferase</fullName>
        <shortName evidence="10">IPP transferase</shortName>
        <shortName evidence="10">IPPT</shortName>
        <shortName evidence="10">IPTase</shortName>
    </alternativeName>
</protein>
<feature type="site" description="Interaction with substrate tRNA" evidence="10">
    <location>
        <position position="159"/>
    </location>
</feature>
<organism evidence="14 15">
    <name type="scientific">Candidatus Falkowbacteria bacterium RIFOXYA2_FULL_38_12</name>
    <dbReference type="NCBI Taxonomy" id="1797993"/>
    <lineage>
        <taxon>Bacteria</taxon>
        <taxon>Candidatus Falkowiibacteriota</taxon>
    </lineage>
</organism>
<comment type="similarity">
    <text evidence="3 10 13">Belongs to the IPP transferase family.</text>
</comment>
<evidence type="ECO:0000256" key="6">
    <source>
        <dbReference type="ARBA" id="ARBA00022741"/>
    </source>
</evidence>
<name>A0A1F5S2M8_9BACT</name>
<dbReference type="GO" id="GO:0006400">
    <property type="term" value="P:tRNA modification"/>
    <property type="evidence" value="ECO:0007669"/>
    <property type="project" value="TreeGrafter"/>
</dbReference>
<dbReference type="PANTHER" id="PTHR11088">
    <property type="entry name" value="TRNA DIMETHYLALLYLTRANSFERASE"/>
    <property type="match status" value="1"/>
</dbReference>
<dbReference type="GO" id="GO:0005524">
    <property type="term" value="F:ATP binding"/>
    <property type="evidence" value="ECO:0007669"/>
    <property type="project" value="UniProtKB-UniRule"/>
</dbReference>
<sequence length="353" mass="40533">MTNKPKMIVILGPTSSGKTSLSLKLAKRFNGEIISADSRQIYRGMDIATGKVKADNDYCLSVAEGGVENSQNKKNNFSTRSKNNFFYGVINGIPHYMIDIINPDEEFSVAEYKKTTIEIANDIIRRGKTPFLVGGTGLYIKAVVDNFDIPRVLPNKELREEFERALVESRITNQESRILEKFYKELLKLDPGAENIVDKNNPRRIIRALEICLVTGRAFSELYNKGEQIFNSLQIGIDVSRDILYKRIDKRVDEMMKDGIIEETKSLIKKGYSASLPSMSGIGYKEIGEYLSEKLKVKNEKLEKDIIEKKIQEIKWRTHDYARRQMTWFKKDGRVRWVNGGKEAEKLVKKWLT</sequence>
<comment type="function">
    <text evidence="2 10 12">Catalyzes the transfer of a dimethylallyl group onto the adenine at position 37 in tRNAs that read codons beginning with uridine, leading to the formation of N6-(dimethylallyl)adenosine (i(6)A).</text>
</comment>
<comment type="caution">
    <text evidence="10">Lacks conserved residue(s) required for the propagation of feature annotation.</text>
</comment>
<keyword evidence="7 10" id="KW-0067">ATP-binding</keyword>
<dbReference type="EMBL" id="MFGA01000018">
    <property type="protein sequence ID" value="OGF20929.1"/>
    <property type="molecule type" value="Genomic_DNA"/>
</dbReference>
<keyword evidence="5 10" id="KW-0819">tRNA processing</keyword>
<evidence type="ECO:0000256" key="3">
    <source>
        <dbReference type="ARBA" id="ARBA00005842"/>
    </source>
</evidence>
<feature type="binding site" evidence="10">
    <location>
        <begin position="14"/>
        <end position="19"/>
    </location>
    <ligand>
        <name>substrate</name>
    </ligand>
</feature>
<dbReference type="SUPFAM" id="SSF52540">
    <property type="entry name" value="P-loop containing nucleoside triphosphate hydrolases"/>
    <property type="match status" value="1"/>
</dbReference>
<dbReference type="GO" id="GO:0052381">
    <property type="term" value="F:tRNA dimethylallyltransferase activity"/>
    <property type="evidence" value="ECO:0007669"/>
    <property type="project" value="UniProtKB-UniRule"/>
</dbReference>
<feature type="region of interest" description="Interaction with substrate tRNA" evidence="10">
    <location>
        <begin position="37"/>
        <end position="40"/>
    </location>
</feature>
<dbReference type="NCBIfam" id="TIGR00174">
    <property type="entry name" value="miaA"/>
    <property type="match status" value="1"/>
</dbReference>
<evidence type="ECO:0000313" key="14">
    <source>
        <dbReference type="EMBL" id="OGF20929.1"/>
    </source>
</evidence>
<evidence type="ECO:0000256" key="13">
    <source>
        <dbReference type="RuleBase" id="RU003785"/>
    </source>
</evidence>
<feature type="binding site" evidence="10">
    <location>
        <begin position="12"/>
        <end position="19"/>
    </location>
    <ligand>
        <name>ATP</name>
        <dbReference type="ChEBI" id="CHEBI:30616"/>
    </ligand>
</feature>
<evidence type="ECO:0000256" key="5">
    <source>
        <dbReference type="ARBA" id="ARBA00022694"/>
    </source>
</evidence>
<evidence type="ECO:0000256" key="4">
    <source>
        <dbReference type="ARBA" id="ARBA00022679"/>
    </source>
</evidence>
<dbReference type="InterPro" id="IPR027417">
    <property type="entry name" value="P-loop_NTPase"/>
</dbReference>
<evidence type="ECO:0000256" key="11">
    <source>
        <dbReference type="RuleBase" id="RU003783"/>
    </source>
</evidence>
<dbReference type="InterPro" id="IPR018022">
    <property type="entry name" value="IPT"/>
</dbReference>
<dbReference type="Gene3D" id="1.10.20.140">
    <property type="match status" value="1"/>
</dbReference>
<proteinExistence type="inferred from homology"/>
<dbReference type="Pfam" id="PF01745">
    <property type="entry name" value="IPT"/>
    <property type="match status" value="1"/>
</dbReference>
<gene>
    <name evidence="10" type="primary">miaA</name>
    <name evidence="14" type="ORF">A2257_01165</name>
</gene>
<dbReference type="HAMAP" id="MF_00185">
    <property type="entry name" value="IPP_trans"/>
    <property type="match status" value="1"/>
</dbReference>
<evidence type="ECO:0000256" key="12">
    <source>
        <dbReference type="RuleBase" id="RU003784"/>
    </source>
</evidence>